<dbReference type="OrthoDB" id="5767078at2"/>
<evidence type="ECO:0000313" key="3">
    <source>
        <dbReference type="Proteomes" id="UP000029264"/>
    </source>
</evidence>
<feature type="signal peptide" evidence="1">
    <location>
        <begin position="1"/>
        <end position="18"/>
    </location>
</feature>
<comment type="caution">
    <text evidence="2">The sequence shown here is derived from an EMBL/GenBank/DDBJ whole genome shotgun (WGS) entry which is preliminary data.</text>
</comment>
<organism evidence="2 3">
    <name type="scientific">Shewanella mangrovi</name>
    <dbReference type="NCBI Taxonomy" id="1515746"/>
    <lineage>
        <taxon>Bacteria</taxon>
        <taxon>Pseudomonadati</taxon>
        <taxon>Pseudomonadota</taxon>
        <taxon>Gammaproteobacteria</taxon>
        <taxon>Alteromonadales</taxon>
        <taxon>Shewanellaceae</taxon>
        <taxon>Shewanella</taxon>
    </lineage>
</organism>
<protein>
    <recommendedName>
        <fullName evidence="4">Lipoprotein</fullName>
    </recommendedName>
</protein>
<keyword evidence="1" id="KW-0732">Signal</keyword>
<accession>A0A094JFH0</accession>
<evidence type="ECO:0000256" key="1">
    <source>
        <dbReference type="SAM" id="SignalP"/>
    </source>
</evidence>
<dbReference type="eggNOG" id="ENOG502ZCGV">
    <property type="taxonomic scope" value="Bacteria"/>
</dbReference>
<gene>
    <name evidence="2" type="ORF">HR45_05470</name>
</gene>
<dbReference type="AlphaFoldDB" id="A0A094JFH0"/>
<proteinExistence type="predicted"/>
<dbReference type="RefSeq" id="WP_037440507.1">
    <property type="nucleotide sequence ID" value="NZ_JPEO01000003.1"/>
</dbReference>
<evidence type="ECO:0000313" key="2">
    <source>
        <dbReference type="EMBL" id="KFZ37962.1"/>
    </source>
</evidence>
<sequence length="147" mass="16636">MRQLLLLVLLASSLLVGCDNVEDGELKPEDVATEFLRAIYIDRNIENALPYVTPQIQEVMKSYYIAASVQRYMLGLSMTDVTLSVEDIDIDFFRKFADETTVVIKLTGKKGGSDWIDDRTLRLKKTRSGWIITEILPETGKINKGAY</sequence>
<name>A0A094JFH0_9GAMM</name>
<evidence type="ECO:0008006" key="4">
    <source>
        <dbReference type="Google" id="ProtNLM"/>
    </source>
</evidence>
<dbReference type="PROSITE" id="PS51257">
    <property type="entry name" value="PROKAR_LIPOPROTEIN"/>
    <property type="match status" value="1"/>
</dbReference>
<feature type="chain" id="PRO_5001905936" description="Lipoprotein" evidence="1">
    <location>
        <begin position="19"/>
        <end position="147"/>
    </location>
</feature>
<dbReference type="Proteomes" id="UP000029264">
    <property type="component" value="Unassembled WGS sequence"/>
</dbReference>
<keyword evidence="3" id="KW-1185">Reference proteome</keyword>
<reference evidence="2 3" key="1">
    <citation type="submission" date="2014-06" db="EMBL/GenBank/DDBJ databases">
        <title>Shewanella sp. YQH10.</title>
        <authorList>
            <person name="Liu Y."/>
            <person name="Zeng R."/>
        </authorList>
    </citation>
    <scope>NUCLEOTIDE SEQUENCE [LARGE SCALE GENOMIC DNA]</scope>
    <source>
        <strain evidence="2 3">YQH10</strain>
    </source>
</reference>
<dbReference type="EMBL" id="JPEO01000003">
    <property type="protein sequence ID" value="KFZ37962.1"/>
    <property type="molecule type" value="Genomic_DNA"/>
</dbReference>
<dbReference type="STRING" id="1515746.HR45_05470"/>